<keyword evidence="4 6" id="KW-0472">Membrane</keyword>
<dbReference type="AlphaFoldDB" id="A0A9D4YYY8"/>
<gene>
    <name evidence="8" type="ORF">D9Q98_003448</name>
</gene>
<evidence type="ECO:0000256" key="5">
    <source>
        <dbReference type="SAM" id="MobiDB-lite"/>
    </source>
</evidence>
<keyword evidence="2 6" id="KW-0812">Transmembrane</keyword>
<organism evidence="8 9">
    <name type="scientific">Chlorella vulgaris</name>
    <name type="common">Green alga</name>
    <dbReference type="NCBI Taxonomy" id="3077"/>
    <lineage>
        <taxon>Eukaryota</taxon>
        <taxon>Viridiplantae</taxon>
        <taxon>Chlorophyta</taxon>
        <taxon>core chlorophytes</taxon>
        <taxon>Trebouxiophyceae</taxon>
        <taxon>Chlorellales</taxon>
        <taxon>Chlorellaceae</taxon>
        <taxon>Chlorella clade</taxon>
        <taxon>Chlorella</taxon>
    </lineage>
</organism>
<evidence type="ECO:0000256" key="3">
    <source>
        <dbReference type="ARBA" id="ARBA00022989"/>
    </source>
</evidence>
<feature type="transmembrane region" description="Helical" evidence="6">
    <location>
        <begin position="690"/>
        <end position="720"/>
    </location>
</feature>
<feature type="transmembrane region" description="Helical" evidence="6">
    <location>
        <begin position="296"/>
        <end position="319"/>
    </location>
</feature>
<comment type="caution">
    <text evidence="8">The sequence shown here is derived from an EMBL/GenBank/DDBJ whole genome shotgun (WGS) entry which is preliminary data.</text>
</comment>
<protein>
    <recommendedName>
        <fullName evidence="7">STAS domain-containing protein</fullName>
    </recommendedName>
</protein>
<dbReference type="EMBL" id="SIDB01000004">
    <property type="protein sequence ID" value="KAI3433639.1"/>
    <property type="molecule type" value="Genomic_DNA"/>
</dbReference>
<reference evidence="8" key="2">
    <citation type="submission" date="2020-11" db="EMBL/GenBank/DDBJ databases">
        <authorList>
            <person name="Cecchin M."/>
            <person name="Marcolungo L."/>
            <person name="Rossato M."/>
            <person name="Girolomoni L."/>
            <person name="Cosentino E."/>
            <person name="Cuine S."/>
            <person name="Li-Beisson Y."/>
            <person name="Delledonne M."/>
            <person name="Ballottari M."/>
        </authorList>
    </citation>
    <scope>NUCLEOTIDE SEQUENCE</scope>
    <source>
        <strain evidence="8">211/11P</strain>
        <tissue evidence="8">Whole cell</tissue>
    </source>
</reference>
<dbReference type="Gene3D" id="3.30.750.24">
    <property type="entry name" value="STAS domain"/>
    <property type="match status" value="1"/>
</dbReference>
<evidence type="ECO:0000256" key="1">
    <source>
        <dbReference type="ARBA" id="ARBA00004141"/>
    </source>
</evidence>
<evidence type="ECO:0000313" key="9">
    <source>
        <dbReference type="Proteomes" id="UP001055712"/>
    </source>
</evidence>
<feature type="transmembrane region" description="Helical" evidence="6">
    <location>
        <begin position="422"/>
        <end position="445"/>
    </location>
</feature>
<dbReference type="OrthoDB" id="409725at2759"/>
<feature type="transmembrane region" description="Helical" evidence="6">
    <location>
        <begin position="490"/>
        <end position="510"/>
    </location>
</feature>
<feature type="transmembrane region" description="Helical" evidence="6">
    <location>
        <begin position="632"/>
        <end position="652"/>
    </location>
</feature>
<dbReference type="GO" id="GO:0016020">
    <property type="term" value="C:membrane"/>
    <property type="evidence" value="ECO:0007669"/>
    <property type="project" value="UniProtKB-SubCell"/>
</dbReference>
<dbReference type="PANTHER" id="PTHR43310:SF2">
    <property type="entry name" value="SLC26A_SULP TRANSPORTER DOMAIN-CONTAINING PROTEIN"/>
    <property type="match status" value="1"/>
</dbReference>
<feature type="transmembrane region" description="Helical" evidence="6">
    <location>
        <begin position="334"/>
        <end position="355"/>
    </location>
</feature>
<reference evidence="8" key="1">
    <citation type="journal article" date="2019" name="Plant J.">
        <title>Chlorella vulgaris genome assembly and annotation reveals the molecular basis for metabolic acclimation to high light conditions.</title>
        <authorList>
            <person name="Cecchin M."/>
            <person name="Marcolungo L."/>
            <person name="Rossato M."/>
            <person name="Girolomoni L."/>
            <person name="Cosentino E."/>
            <person name="Cuine S."/>
            <person name="Li-Beisson Y."/>
            <person name="Delledonne M."/>
            <person name="Ballottari M."/>
        </authorList>
    </citation>
    <scope>NUCLEOTIDE SEQUENCE</scope>
    <source>
        <strain evidence="8">211/11P</strain>
    </source>
</reference>
<keyword evidence="3 6" id="KW-1133">Transmembrane helix</keyword>
<evidence type="ECO:0000259" key="7">
    <source>
        <dbReference type="PROSITE" id="PS50801"/>
    </source>
</evidence>
<dbReference type="InterPro" id="IPR014710">
    <property type="entry name" value="RmlC-like_jellyroll"/>
</dbReference>
<feature type="region of interest" description="Disordered" evidence="5">
    <location>
        <begin position="1"/>
        <end position="37"/>
    </location>
</feature>
<dbReference type="Pfam" id="PF00916">
    <property type="entry name" value="Sulfate_transp"/>
    <property type="match status" value="1"/>
</dbReference>
<dbReference type="SUPFAM" id="SSF51206">
    <property type="entry name" value="cAMP-binding domain-like"/>
    <property type="match status" value="1"/>
</dbReference>
<feature type="transmembrane region" description="Helical" evidence="6">
    <location>
        <begin position="362"/>
        <end position="382"/>
    </location>
</feature>
<proteinExistence type="predicted"/>
<accession>A0A9D4YYY8</accession>
<evidence type="ECO:0000313" key="8">
    <source>
        <dbReference type="EMBL" id="KAI3433639.1"/>
    </source>
</evidence>
<evidence type="ECO:0000256" key="4">
    <source>
        <dbReference type="ARBA" id="ARBA00023136"/>
    </source>
</evidence>
<dbReference type="InterPro" id="IPR018490">
    <property type="entry name" value="cNMP-bd_dom_sf"/>
</dbReference>
<evidence type="ECO:0000256" key="2">
    <source>
        <dbReference type="ARBA" id="ARBA00022692"/>
    </source>
</evidence>
<dbReference type="InterPro" id="IPR036513">
    <property type="entry name" value="STAS_dom_sf"/>
</dbReference>
<dbReference type="PROSITE" id="PS50801">
    <property type="entry name" value="STAS"/>
    <property type="match status" value="1"/>
</dbReference>
<dbReference type="Proteomes" id="UP001055712">
    <property type="component" value="Unassembled WGS sequence"/>
</dbReference>
<keyword evidence="9" id="KW-1185">Reference proteome</keyword>
<feature type="transmembrane region" description="Helical" evidence="6">
    <location>
        <begin position="388"/>
        <end position="410"/>
    </location>
</feature>
<dbReference type="InterPro" id="IPR002645">
    <property type="entry name" value="STAS_dom"/>
</dbReference>
<dbReference type="Pfam" id="PF01740">
    <property type="entry name" value="STAS"/>
    <property type="match status" value="1"/>
</dbReference>
<name>A0A9D4YYY8_CHLVU</name>
<dbReference type="PANTHER" id="PTHR43310">
    <property type="entry name" value="SULFATE TRANSPORTER YBAR-RELATED"/>
    <property type="match status" value="1"/>
</dbReference>
<evidence type="ECO:0000256" key="6">
    <source>
        <dbReference type="SAM" id="Phobius"/>
    </source>
</evidence>
<dbReference type="InterPro" id="IPR011547">
    <property type="entry name" value="SLC26A/SulP_dom"/>
</dbReference>
<dbReference type="InterPro" id="IPR052706">
    <property type="entry name" value="Membrane-Transporter-like"/>
</dbReference>
<dbReference type="CDD" id="cd07042">
    <property type="entry name" value="STAS_SulP_like_sulfate_transporter"/>
    <property type="match status" value="1"/>
</dbReference>
<feature type="domain" description="STAS" evidence="7">
    <location>
        <begin position="748"/>
        <end position="886"/>
    </location>
</feature>
<feature type="region of interest" description="Disordered" evidence="5">
    <location>
        <begin position="166"/>
        <end position="191"/>
    </location>
</feature>
<comment type="subcellular location">
    <subcellularLocation>
        <location evidence="1">Membrane</location>
        <topology evidence="1">Multi-pass membrane protein</topology>
    </subcellularLocation>
</comment>
<sequence>MQPADSGGRSSDHRGGGRRPVAMPIPGARRASMGDDPRWQAMLTEVSLADSASMDLDASLQDGIFTTSVRRAATDHGYGSLGYGHGAWLSSSPHPASISMRGGGLGHAAAGTGNRSFHRTTSLQPMQRQRSAGSGVLSPDAPGNLAAATSIGGLATQVEHSVDLEAGESGATPPTSPLSLTASGQHHRAQRWHLAPPHAQDGPATDLAEPLLSADFSERSASGGQALVSVIDHSGTGAAAEAAAATSPVPDKQAAAADGGGVGPAAEVGASLPAAPVTIARDVSGGARGGTELSKALVFGMINSVATIPSLVAYAAIVFKDPTFTPYLDQLCKFFFLSSALHQAVFCLLSTLPFSVGQVQDVGLIFLSAMATSIAASCLAAGRDAATALGTSLLTMCIATFFTGAMTLLVARQKLAQLVQYLPLPVIGGYLSFVGYFCVASGIGLGTSLDIGGLATWAQLWNWEAAVKLVPTVASCLAMIATLEHFSHPLALPAVLAAINLLFHAVRLALGVSMATAMDHQWVIRPAEGFFKFWELWGLYNVKDLSFSGIYWPALGEQWIKMLGLALVVIFGSAMDIAAIQQDTPQKIDFNRELITVAVSNMATGVAGCGFTGSYIFSQTIFTMRAGVFNRWNGWVVAISEALMFALPFPVIQWMPNFFFGSLLLWFGIEISRDWLVLSFTKMTRIEYGLLLATFSAIMQWGLEGGIAAGIVLATLYFALAYAKSQVAAIQVADGARSSVVRTVEQQAALDMLSSPKMATVKLNGFVFFGSANSIGQKLQEEAERLGGGPPAEVEERREELEEAIHNSLRTLGEAYLGVKHTQAVAALRASPAYLVLDFGAVRGLDATGARTMGMVYSDLMQQGVVLVVAGADHHGIRPLLVAHGLPLPPHPLYWPLELEQPEGVLLTGSGHGSVGGGGGGSSPPLSLALEQAWEEGRGPLDVCGEEGHPPSCLEFASLEEGLRYCEDQLLEVAVRYGLCQPPSALLPLEDMLQSHLQKLPLGGDQELAAVVTTLRRFMSEVSLSAGQLLWRVDDPASAMFIIEKGAVRVDEFISVTGPAPAAATSRGAASLLDRSGSGRRVLSRSFELGPGCVVGSTDFYLSRPHGTRAVCRSAVARVLRLTRSAMESMAADAPQALNVLQVAVMRANTLDLSKAAELSGAS</sequence>
<feature type="compositionally biased region" description="Polar residues" evidence="5">
    <location>
        <begin position="119"/>
        <end position="132"/>
    </location>
</feature>
<feature type="transmembrane region" description="Helical" evidence="6">
    <location>
        <begin position="658"/>
        <end position="678"/>
    </location>
</feature>
<feature type="transmembrane region" description="Helical" evidence="6">
    <location>
        <begin position="559"/>
        <end position="580"/>
    </location>
</feature>
<dbReference type="SUPFAM" id="SSF52091">
    <property type="entry name" value="SpoIIaa-like"/>
    <property type="match status" value="1"/>
</dbReference>
<feature type="region of interest" description="Disordered" evidence="5">
    <location>
        <begin position="100"/>
        <end position="144"/>
    </location>
</feature>
<dbReference type="Gene3D" id="2.60.120.10">
    <property type="entry name" value="Jelly Rolls"/>
    <property type="match status" value="1"/>
</dbReference>